<keyword evidence="4" id="KW-0694">RNA-binding</keyword>
<gene>
    <name evidence="9" type="ORF">AB1Y20_014397</name>
</gene>
<feature type="region of interest" description="Disordered" evidence="8">
    <location>
        <begin position="182"/>
        <end position="263"/>
    </location>
</feature>
<feature type="compositionally biased region" description="Basic and acidic residues" evidence="8">
    <location>
        <begin position="201"/>
        <end position="210"/>
    </location>
</feature>
<dbReference type="PANTHER" id="PTHR17224:SF1">
    <property type="entry name" value="PEPTIDYL-TRNA HYDROLASE"/>
    <property type="match status" value="1"/>
</dbReference>
<organism evidence="9 10">
    <name type="scientific">Prymnesium parvum</name>
    <name type="common">Toxic golden alga</name>
    <dbReference type="NCBI Taxonomy" id="97485"/>
    <lineage>
        <taxon>Eukaryota</taxon>
        <taxon>Haptista</taxon>
        <taxon>Haptophyta</taxon>
        <taxon>Prymnesiophyceae</taxon>
        <taxon>Prymnesiales</taxon>
        <taxon>Prymnesiaceae</taxon>
        <taxon>Prymnesium</taxon>
    </lineage>
</organism>
<dbReference type="GO" id="GO:0004045">
    <property type="term" value="F:peptidyl-tRNA hydrolase activity"/>
    <property type="evidence" value="ECO:0007669"/>
    <property type="project" value="UniProtKB-EC"/>
</dbReference>
<dbReference type="InterPro" id="IPR036416">
    <property type="entry name" value="Pept_tRNA_hydro_sf"/>
</dbReference>
<dbReference type="PANTHER" id="PTHR17224">
    <property type="entry name" value="PEPTIDYL-TRNA HYDROLASE"/>
    <property type="match status" value="1"/>
</dbReference>
<dbReference type="SUPFAM" id="SSF53178">
    <property type="entry name" value="Peptidyl-tRNA hydrolase-like"/>
    <property type="match status" value="1"/>
</dbReference>
<evidence type="ECO:0000313" key="9">
    <source>
        <dbReference type="EMBL" id="KAL1496811.1"/>
    </source>
</evidence>
<protein>
    <recommendedName>
        <fullName evidence="1 6">Peptidyl-tRNA hydrolase</fullName>
        <ecNumber evidence="1 6">3.1.1.29</ecNumber>
    </recommendedName>
</protein>
<dbReference type="EC" id="3.1.1.29" evidence="1 6"/>
<dbReference type="Proteomes" id="UP001515480">
    <property type="component" value="Unassembled WGS sequence"/>
</dbReference>
<dbReference type="Pfam" id="PF01195">
    <property type="entry name" value="Pept_tRNA_hydro"/>
    <property type="match status" value="1"/>
</dbReference>
<comment type="similarity">
    <text evidence="5 7">Belongs to the PTH family.</text>
</comment>
<dbReference type="AlphaFoldDB" id="A0AB34IDW8"/>
<dbReference type="PROSITE" id="PS01195">
    <property type="entry name" value="PEPT_TRNA_HYDROL_1"/>
    <property type="match status" value="1"/>
</dbReference>
<evidence type="ECO:0000256" key="2">
    <source>
        <dbReference type="ARBA" id="ARBA00022555"/>
    </source>
</evidence>
<keyword evidence="10" id="KW-1185">Reference proteome</keyword>
<evidence type="ECO:0000313" key="10">
    <source>
        <dbReference type="Proteomes" id="UP001515480"/>
    </source>
</evidence>
<dbReference type="Gene3D" id="3.40.50.1470">
    <property type="entry name" value="Peptidyl-tRNA hydrolase"/>
    <property type="match status" value="1"/>
</dbReference>
<name>A0AB34IDW8_PRYPA</name>
<proteinExistence type="inferred from homology"/>
<dbReference type="EMBL" id="JBGBPQ010000028">
    <property type="protein sequence ID" value="KAL1496811.1"/>
    <property type="molecule type" value="Genomic_DNA"/>
</dbReference>
<sequence length="263" mass="27731">MLIVGLNNTGRQYASTRHNAGAMLLDRLVALHRFGAWERSDGAQLSRGPLGTAAKPATFINLSGAVVARLARGAVDRLLVAHDDLDLPLGKLKLKHGGSAGGHRGVLSCEHALRSKQFWRLRVGIGRPESRWEVPDYVLQPFTPHELSILSPLLDAAARHFPLLLDAAEGISPASCSAFLNAVDPPPPAPRPKQPKPAKPRRADEARHGGGGENVSPDSSAGAAERVRSLPAASTNGADLPEPEAGAPSPQAAPPGPKRARTR</sequence>
<reference evidence="9 10" key="1">
    <citation type="journal article" date="2024" name="Science">
        <title>Giant polyketide synthase enzymes in the biosynthesis of giant marine polyether toxins.</title>
        <authorList>
            <person name="Fallon T.R."/>
            <person name="Shende V.V."/>
            <person name="Wierzbicki I.H."/>
            <person name="Pendleton A.L."/>
            <person name="Watervoot N.F."/>
            <person name="Auber R.P."/>
            <person name="Gonzalez D.J."/>
            <person name="Wisecaver J.H."/>
            <person name="Moore B.S."/>
        </authorList>
    </citation>
    <scope>NUCLEOTIDE SEQUENCE [LARGE SCALE GENOMIC DNA]</scope>
    <source>
        <strain evidence="9 10">12B1</strain>
    </source>
</reference>
<evidence type="ECO:0000256" key="5">
    <source>
        <dbReference type="ARBA" id="ARBA00038063"/>
    </source>
</evidence>
<dbReference type="CDD" id="cd00462">
    <property type="entry name" value="PTH"/>
    <property type="match status" value="1"/>
</dbReference>
<dbReference type="NCBIfam" id="TIGR00447">
    <property type="entry name" value="pth"/>
    <property type="match status" value="1"/>
</dbReference>
<evidence type="ECO:0000256" key="1">
    <source>
        <dbReference type="ARBA" id="ARBA00013260"/>
    </source>
</evidence>
<keyword evidence="3 6" id="KW-0378">Hydrolase</keyword>
<comment type="catalytic activity">
    <reaction evidence="6">
        <text>an N-acyl-L-alpha-aminoacyl-tRNA + H2O = an N-acyl-L-amino acid + a tRNA + H(+)</text>
        <dbReference type="Rhea" id="RHEA:54448"/>
        <dbReference type="Rhea" id="RHEA-COMP:10123"/>
        <dbReference type="Rhea" id="RHEA-COMP:13883"/>
        <dbReference type="ChEBI" id="CHEBI:15377"/>
        <dbReference type="ChEBI" id="CHEBI:15378"/>
        <dbReference type="ChEBI" id="CHEBI:59874"/>
        <dbReference type="ChEBI" id="CHEBI:78442"/>
        <dbReference type="ChEBI" id="CHEBI:138191"/>
        <dbReference type="EC" id="3.1.1.29"/>
    </reaction>
</comment>
<dbReference type="InterPro" id="IPR001328">
    <property type="entry name" value="Pept_tRNA_hydro"/>
</dbReference>
<evidence type="ECO:0000256" key="8">
    <source>
        <dbReference type="SAM" id="MobiDB-lite"/>
    </source>
</evidence>
<comment type="caution">
    <text evidence="9">The sequence shown here is derived from an EMBL/GenBank/DDBJ whole genome shotgun (WGS) entry which is preliminary data.</text>
</comment>
<keyword evidence="2" id="KW-0820">tRNA-binding</keyword>
<dbReference type="InterPro" id="IPR018171">
    <property type="entry name" value="Pept_tRNA_hydro_CS"/>
</dbReference>
<accession>A0AB34IDW8</accession>
<dbReference type="GO" id="GO:0000049">
    <property type="term" value="F:tRNA binding"/>
    <property type="evidence" value="ECO:0007669"/>
    <property type="project" value="UniProtKB-KW"/>
</dbReference>
<evidence type="ECO:0000256" key="7">
    <source>
        <dbReference type="RuleBase" id="RU004320"/>
    </source>
</evidence>
<evidence type="ECO:0000256" key="6">
    <source>
        <dbReference type="RuleBase" id="RU000673"/>
    </source>
</evidence>
<evidence type="ECO:0000256" key="4">
    <source>
        <dbReference type="ARBA" id="ARBA00022884"/>
    </source>
</evidence>
<evidence type="ECO:0000256" key="3">
    <source>
        <dbReference type="ARBA" id="ARBA00022801"/>
    </source>
</evidence>